<reference evidence="2" key="1">
    <citation type="journal article" date="2015" name="J. Antimicrob. Chemother.">
        <title>Lateral dissemination and inter-patient transmission of blaKPC-3: role of a conjugative plasmid in spreading carbapenem resistance.</title>
        <authorList>
            <person name="Tijet N."/>
            <person name="Muller M.P."/>
            <person name="Matukas L.M."/>
            <person name="Khan A."/>
            <person name="Patel S.N."/>
            <person name="Melano R.G."/>
        </authorList>
    </citation>
    <scope>NUCLEOTIDE SEQUENCE</scope>
    <source>
        <strain evidence="2">GN1006</strain>
        <plasmid evidence="2">pKPC-SMH</plasmid>
    </source>
</reference>
<proteinExistence type="predicted"/>
<dbReference type="SUPFAM" id="SSF55804">
    <property type="entry name" value="Phoshotransferase/anion transport protein"/>
    <property type="match status" value="1"/>
</dbReference>
<protein>
    <submittedName>
        <fullName evidence="2">PTS system, galactitol-specific IIA component</fullName>
    </submittedName>
</protein>
<dbReference type="CDD" id="cd00211">
    <property type="entry name" value="PTS_IIA_fru"/>
    <property type="match status" value="1"/>
</dbReference>
<dbReference type="InterPro" id="IPR002178">
    <property type="entry name" value="PTS_EIIA_type-2_dom"/>
</dbReference>
<sequence length="171" mass="19472">MRMDIVDTPNENAQGSKYLTPQLTFLDKHYNNSTDFFSSIFLLLKEKGYVRDSFLDAILAREKAYPTGLPTLPVAIALPHTDPQHVIRPFISVTRLSQPLAWQEMGNDDNTLYVQFIVLLGFIDHSSHLTALQNLMDCLADEQVVQTLREIDDVDTFLCTLTSRLQLDKDL</sequence>
<dbReference type="AlphaFoldDB" id="A0A0R8C7M1"/>
<evidence type="ECO:0000313" key="2">
    <source>
        <dbReference type="EMBL" id="AKT72958.1"/>
    </source>
</evidence>
<dbReference type="InterPro" id="IPR016152">
    <property type="entry name" value="PTrfase/Anion_transptr"/>
</dbReference>
<accession>A0A0R8C7M1</accession>
<geneLocation type="plasmid" evidence="2">
    <name>pKPC-SMH</name>
</geneLocation>
<dbReference type="RefSeq" id="WP_020323228.1">
    <property type="nucleotide sequence ID" value="NZ_JAGTIT010000043.1"/>
</dbReference>
<dbReference type="InterPro" id="IPR051541">
    <property type="entry name" value="PTS_SugarTrans_NitroReg"/>
</dbReference>
<feature type="domain" description="PTS EIIA type-2" evidence="1">
    <location>
        <begin position="17"/>
        <end position="164"/>
    </location>
</feature>
<dbReference type="EMBL" id="KT148595">
    <property type="protein sequence ID" value="AKT72958.1"/>
    <property type="molecule type" value="Genomic_DNA"/>
</dbReference>
<dbReference type="PANTHER" id="PTHR47738">
    <property type="entry name" value="PTS SYSTEM FRUCTOSE-LIKE EIIA COMPONENT-RELATED"/>
    <property type="match status" value="1"/>
</dbReference>
<dbReference type="PANTHER" id="PTHR47738:SF3">
    <property type="entry name" value="PHOSPHOTRANSFERASE SYSTEM MANNITOL_FRUCTOSE-SPECIFIC IIA DOMAIN CONTAINING PROTEIN"/>
    <property type="match status" value="1"/>
</dbReference>
<dbReference type="Pfam" id="PF00359">
    <property type="entry name" value="PTS_EIIA_2"/>
    <property type="match status" value="1"/>
</dbReference>
<dbReference type="PROSITE" id="PS51094">
    <property type="entry name" value="PTS_EIIA_TYPE_2"/>
    <property type="match status" value="1"/>
</dbReference>
<name>A0A0R8C7M1_KLEPN</name>
<evidence type="ECO:0000259" key="1">
    <source>
        <dbReference type="PROSITE" id="PS51094"/>
    </source>
</evidence>
<organism evidence="2">
    <name type="scientific">Klebsiella pneumoniae subsp. pneumoniae</name>
    <dbReference type="NCBI Taxonomy" id="72407"/>
    <lineage>
        <taxon>Bacteria</taxon>
        <taxon>Pseudomonadati</taxon>
        <taxon>Pseudomonadota</taxon>
        <taxon>Gammaproteobacteria</taxon>
        <taxon>Enterobacterales</taxon>
        <taxon>Enterobacteriaceae</taxon>
        <taxon>Klebsiella/Raoultella group</taxon>
        <taxon>Klebsiella</taxon>
        <taxon>Klebsiella pneumoniae complex</taxon>
    </lineage>
</organism>
<keyword evidence="2" id="KW-0614">Plasmid</keyword>
<dbReference type="Gene3D" id="3.40.930.10">
    <property type="entry name" value="Mannitol-specific EII, Chain A"/>
    <property type="match status" value="1"/>
</dbReference>